<dbReference type="InterPro" id="IPR006311">
    <property type="entry name" value="TAT_signal"/>
</dbReference>
<sequence>MAISRRTLLTTAGSAAALAGLPRASAAAAPALGVEGSSTVGSCTTAFKQGPPAS</sequence>
<name>A0ABN2LMF0_9MICO</name>
<keyword evidence="1" id="KW-0732">Signal</keyword>
<dbReference type="Proteomes" id="UP001499938">
    <property type="component" value="Unassembled WGS sequence"/>
</dbReference>
<evidence type="ECO:0000313" key="3">
    <source>
        <dbReference type="Proteomes" id="UP001499938"/>
    </source>
</evidence>
<keyword evidence="3" id="KW-1185">Reference proteome</keyword>
<evidence type="ECO:0000256" key="1">
    <source>
        <dbReference type="SAM" id="SignalP"/>
    </source>
</evidence>
<comment type="caution">
    <text evidence="2">The sequence shown here is derived from an EMBL/GenBank/DDBJ whole genome shotgun (WGS) entry which is preliminary data.</text>
</comment>
<gene>
    <name evidence="2" type="ORF">GCM10009811_18080</name>
</gene>
<accession>A0ABN2LMF0</accession>
<feature type="chain" id="PRO_5046729376" evidence="1">
    <location>
        <begin position="29"/>
        <end position="54"/>
    </location>
</feature>
<organism evidence="2 3">
    <name type="scientific">Nostocoides veronense</name>
    <dbReference type="NCBI Taxonomy" id="330836"/>
    <lineage>
        <taxon>Bacteria</taxon>
        <taxon>Bacillati</taxon>
        <taxon>Actinomycetota</taxon>
        <taxon>Actinomycetes</taxon>
        <taxon>Micrococcales</taxon>
        <taxon>Intrasporangiaceae</taxon>
        <taxon>Nostocoides</taxon>
    </lineage>
</organism>
<reference evidence="2 3" key="1">
    <citation type="journal article" date="2019" name="Int. J. Syst. Evol. Microbiol.">
        <title>The Global Catalogue of Microorganisms (GCM) 10K type strain sequencing project: providing services to taxonomists for standard genome sequencing and annotation.</title>
        <authorList>
            <consortium name="The Broad Institute Genomics Platform"/>
            <consortium name="The Broad Institute Genome Sequencing Center for Infectious Disease"/>
            <person name="Wu L."/>
            <person name="Ma J."/>
        </authorList>
    </citation>
    <scope>NUCLEOTIDE SEQUENCE [LARGE SCALE GENOMIC DNA]</scope>
    <source>
        <strain evidence="2 3">JCM 15592</strain>
    </source>
</reference>
<dbReference type="EMBL" id="BAAAPO010000026">
    <property type="protein sequence ID" value="GAA1793698.1"/>
    <property type="molecule type" value="Genomic_DNA"/>
</dbReference>
<dbReference type="PROSITE" id="PS51318">
    <property type="entry name" value="TAT"/>
    <property type="match status" value="1"/>
</dbReference>
<protein>
    <submittedName>
        <fullName evidence="2">Uncharacterized protein</fullName>
    </submittedName>
</protein>
<feature type="signal peptide" evidence="1">
    <location>
        <begin position="1"/>
        <end position="28"/>
    </location>
</feature>
<evidence type="ECO:0000313" key="2">
    <source>
        <dbReference type="EMBL" id="GAA1793698.1"/>
    </source>
</evidence>
<proteinExistence type="predicted"/>